<protein>
    <submittedName>
        <fullName evidence="3">Tether containing UBX domain for GLUT4</fullName>
    </submittedName>
</protein>
<evidence type="ECO:0000256" key="1">
    <source>
        <dbReference type="SAM" id="MobiDB-lite"/>
    </source>
</evidence>
<dbReference type="Gene3D" id="3.10.20.90">
    <property type="entry name" value="Phosphatidylinositol 3-kinase Catalytic Subunit, Chain A, domain 1"/>
    <property type="match status" value="1"/>
</dbReference>
<feature type="region of interest" description="Disordered" evidence="1">
    <location>
        <begin position="51"/>
        <end position="72"/>
    </location>
</feature>
<keyword evidence="4" id="KW-1185">Reference proteome</keyword>
<name>A0A367KBU6_RHIAZ</name>
<sequence length="219" mass="24931">MSQSEQSTVDRQLKILSPPKNAPAIPELPESAYKLDANELKMLYQSTLERREKLESRPLKTQKMRDAEDQERMKKYPKTTIRVRMPDYTIVQAVFQSKETVSQLYDFIRTLLETPERKFVLCLPPRKKLTDPSLTLYKAGLSPASNVLFGWIENGEQNGNGLKQEYLSMKEEMPMPSPEPRANEGPSLQSEKKSSSSSSSSSSSKGVPKWLQKGLFKNK</sequence>
<dbReference type="Pfam" id="PF00789">
    <property type="entry name" value="UBX"/>
    <property type="match status" value="1"/>
</dbReference>
<feature type="compositionally biased region" description="Polar residues" evidence="1">
    <location>
        <begin position="1"/>
        <end position="10"/>
    </location>
</feature>
<dbReference type="STRING" id="86630.A0A367KBU6"/>
<feature type="compositionally biased region" description="Low complexity" evidence="1">
    <location>
        <begin position="195"/>
        <end position="205"/>
    </location>
</feature>
<reference evidence="3 4" key="1">
    <citation type="journal article" date="2018" name="G3 (Bethesda)">
        <title>Phylogenetic and Phylogenomic Definition of Rhizopus Species.</title>
        <authorList>
            <person name="Gryganskyi A.P."/>
            <person name="Golan J."/>
            <person name="Dolatabadi S."/>
            <person name="Mondo S."/>
            <person name="Robb S."/>
            <person name="Idnurm A."/>
            <person name="Muszewska A."/>
            <person name="Steczkiewicz K."/>
            <person name="Masonjones S."/>
            <person name="Liao H.L."/>
            <person name="Gajdeczka M.T."/>
            <person name="Anike F."/>
            <person name="Vuek A."/>
            <person name="Anishchenko I.M."/>
            <person name="Voigt K."/>
            <person name="de Hoog G.S."/>
            <person name="Smith M.E."/>
            <person name="Heitman J."/>
            <person name="Vilgalys R."/>
            <person name="Stajich J.E."/>
        </authorList>
    </citation>
    <scope>NUCLEOTIDE SEQUENCE [LARGE SCALE GENOMIC DNA]</scope>
    <source>
        <strain evidence="3 4">CBS 357.93</strain>
    </source>
</reference>
<dbReference type="GO" id="GO:0005634">
    <property type="term" value="C:nucleus"/>
    <property type="evidence" value="ECO:0007669"/>
    <property type="project" value="TreeGrafter"/>
</dbReference>
<comment type="caution">
    <text evidence="3">The sequence shown here is derived from an EMBL/GenBank/DDBJ whole genome shotgun (WGS) entry which is preliminary data.</text>
</comment>
<organism evidence="3 4">
    <name type="scientific">Rhizopus azygosporus</name>
    <name type="common">Rhizopus microsporus var. azygosporus</name>
    <dbReference type="NCBI Taxonomy" id="86630"/>
    <lineage>
        <taxon>Eukaryota</taxon>
        <taxon>Fungi</taxon>
        <taxon>Fungi incertae sedis</taxon>
        <taxon>Mucoromycota</taxon>
        <taxon>Mucoromycotina</taxon>
        <taxon>Mucoromycetes</taxon>
        <taxon>Mucorales</taxon>
        <taxon>Mucorineae</taxon>
        <taxon>Rhizopodaceae</taxon>
        <taxon>Rhizopus</taxon>
    </lineage>
</organism>
<dbReference type="PANTHER" id="PTHR46467">
    <property type="entry name" value="TETHER CONTAINING UBX DOMAIN FOR GLUT4"/>
    <property type="match status" value="1"/>
</dbReference>
<dbReference type="CDD" id="cd16118">
    <property type="entry name" value="UBX2_UBXN9"/>
    <property type="match status" value="1"/>
</dbReference>
<feature type="region of interest" description="Disordered" evidence="1">
    <location>
        <begin position="171"/>
        <end position="219"/>
    </location>
</feature>
<dbReference type="GO" id="GO:0006886">
    <property type="term" value="P:intracellular protein transport"/>
    <property type="evidence" value="ECO:0007669"/>
    <property type="project" value="TreeGrafter"/>
</dbReference>
<dbReference type="InterPro" id="IPR001012">
    <property type="entry name" value="UBX_dom"/>
</dbReference>
<dbReference type="GO" id="GO:0012506">
    <property type="term" value="C:vesicle membrane"/>
    <property type="evidence" value="ECO:0007669"/>
    <property type="project" value="TreeGrafter"/>
</dbReference>
<dbReference type="SUPFAM" id="SSF54236">
    <property type="entry name" value="Ubiquitin-like"/>
    <property type="match status" value="1"/>
</dbReference>
<dbReference type="GO" id="GO:0005737">
    <property type="term" value="C:cytoplasm"/>
    <property type="evidence" value="ECO:0007669"/>
    <property type="project" value="TreeGrafter"/>
</dbReference>
<dbReference type="Proteomes" id="UP000252139">
    <property type="component" value="Unassembled WGS sequence"/>
</dbReference>
<gene>
    <name evidence="3" type="primary">ASPSCR1</name>
    <name evidence="3" type="ORF">CU097_012884</name>
</gene>
<dbReference type="EMBL" id="PJQL01000109">
    <property type="protein sequence ID" value="RCH99646.1"/>
    <property type="molecule type" value="Genomic_DNA"/>
</dbReference>
<accession>A0A367KBU6</accession>
<dbReference type="OrthoDB" id="440781at2759"/>
<dbReference type="AlphaFoldDB" id="A0A367KBU6"/>
<evidence type="ECO:0000313" key="3">
    <source>
        <dbReference type="EMBL" id="RCH99646.1"/>
    </source>
</evidence>
<dbReference type="InterPro" id="IPR029071">
    <property type="entry name" value="Ubiquitin-like_domsf"/>
</dbReference>
<dbReference type="PROSITE" id="PS50033">
    <property type="entry name" value="UBX"/>
    <property type="match status" value="1"/>
</dbReference>
<feature type="domain" description="UBX" evidence="2">
    <location>
        <begin position="74"/>
        <end position="149"/>
    </location>
</feature>
<evidence type="ECO:0000259" key="2">
    <source>
        <dbReference type="PROSITE" id="PS50033"/>
    </source>
</evidence>
<proteinExistence type="predicted"/>
<feature type="region of interest" description="Disordered" evidence="1">
    <location>
        <begin position="1"/>
        <end position="26"/>
    </location>
</feature>
<evidence type="ECO:0000313" key="4">
    <source>
        <dbReference type="Proteomes" id="UP000252139"/>
    </source>
</evidence>
<dbReference type="PANTHER" id="PTHR46467:SF1">
    <property type="entry name" value="TETHER CONTAINING UBX DOMAIN FOR GLUT4"/>
    <property type="match status" value="1"/>
</dbReference>